<accession>A0ABR4E4D3</accession>
<protein>
    <recommendedName>
        <fullName evidence="3">Polyketide synthase</fullName>
    </recommendedName>
</protein>
<dbReference type="Proteomes" id="UP001600888">
    <property type="component" value="Unassembled WGS sequence"/>
</dbReference>
<sequence>MRGGLLIGISIVEVLLTGRGARGRIWGTGLSDLTIESFHSTRTGLKPSAEGFLTRCVVGHQEGGGADVPKLKLGLEMLSSLDTVCVVWCAGGSNPPTCRLC</sequence>
<evidence type="ECO:0008006" key="3">
    <source>
        <dbReference type="Google" id="ProtNLM"/>
    </source>
</evidence>
<evidence type="ECO:0000313" key="1">
    <source>
        <dbReference type="EMBL" id="KAL2277296.1"/>
    </source>
</evidence>
<reference evidence="1 2" key="1">
    <citation type="submission" date="2024-03" db="EMBL/GenBank/DDBJ databases">
        <title>A high-quality draft genome sequence of Diaporthe vaccinii, a causative agent of upright dieback and viscid rot disease in cranberry plants.</title>
        <authorList>
            <person name="Sarrasin M."/>
            <person name="Lang B.F."/>
            <person name="Burger G."/>
        </authorList>
    </citation>
    <scope>NUCLEOTIDE SEQUENCE [LARGE SCALE GENOMIC DNA]</scope>
    <source>
        <strain evidence="1 2">IS7</strain>
    </source>
</reference>
<keyword evidence="2" id="KW-1185">Reference proteome</keyword>
<comment type="caution">
    <text evidence="1">The sequence shown here is derived from an EMBL/GenBank/DDBJ whole genome shotgun (WGS) entry which is preliminary data.</text>
</comment>
<proteinExistence type="predicted"/>
<dbReference type="EMBL" id="JBAWTH010000102">
    <property type="protein sequence ID" value="KAL2277296.1"/>
    <property type="molecule type" value="Genomic_DNA"/>
</dbReference>
<name>A0ABR4E4D3_9PEZI</name>
<organism evidence="1 2">
    <name type="scientific">Diaporthe vaccinii</name>
    <dbReference type="NCBI Taxonomy" id="105482"/>
    <lineage>
        <taxon>Eukaryota</taxon>
        <taxon>Fungi</taxon>
        <taxon>Dikarya</taxon>
        <taxon>Ascomycota</taxon>
        <taxon>Pezizomycotina</taxon>
        <taxon>Sordariomycetes</taxon>
        <taxon>Sordariomycetidae</taxon>
        <taxon>Diaporthales</taxon>
        <taxon>Diaporthaceae</taxon>
        <taxon>Diaporthe</taxon>
        <taxon>Diaporthe eres species complex</taxon>
    </lineage>
</organism>
<gene>
    <name evidence="1" type="ORF">FJTKL_00136</name>
</gene>
<evidence type="ECO:0000313" key="2">
    <source>
        <dbReference type="Proteomes" id="UP001600888"/>
    </source>
</evidence>